<dbReference type="Pfam" id="PF04506">
    <property type="entry name" value="Rft-1"/>
    <property type="match status" value="1"/>
</dbReference>
<feature type="transmembrane region" description="Helical" evidence="9">
    <location>
        <begin position="392"/>
        <end position="410"/>
    </location>
</feature>
<evidence type="ECO:0000256" key="2">
    <source>
        <dbReference type="ARBA" id="ARBA00004922"/>
    </source>
</evidence>
<dbReference type="AlphaFoldDB" id="A0A814GNP4"/>
<feature type="transmembrane region" description="Helical" evidence="9">
    <location>
        <begin position="154"/>
        <end position="175"/>
    </location>
</feature>
<dbReference type="EMBL" id="CAJNOC010003810">
    <property type="protein sequence ID" value="CAF0998669.1"/>
    <property type="molecule type" value="Genomic_DNA"/>
</dbReference>
<feature type="transmembrane region" description="Helical" evidence="9">
    <location>
        <begin position="358"/>
        <end position="380"/>
    </location>
</feature>
<accession>A0A814GNP4</accession>
<evidence type="ECO:0000256" key="4">
    <source>
        <dbReference type="ARBA" id="ARBA00022692"/>
    </source>
</evidence>
<organism evidence="10 11">
    <name type="scientific">Brachionus calyciflorus</name>
    <dbReference type="NCBI Taxonomy" id="104777"/>
    <lineage>
        <taxon>Eukaryota</taxon>
        <taxon>Metazoa</taxon>
        <taxon>Spiralia</taxon>
        <taxon>Gnathifera</taxon>
        <taxon>Rotifera</taxon>
        <taxon>Eurotatoria</taxon>
        <taxon>Monogononta</taxon>
        <taxon>Pseudotrocha</taxon>
        <taxon>Ploima</taxon>
        <taxon>Brachionidae</taxon>
        <taxon>Brachionus</taxon>
    </lineage>
</organism>
<evidence type="ECO:0000256" key="8">
    <source>
        <dbReference type="ARBA" id="ARBA00045912"/>
    </source>
</evidence>
<evidence type="ECO:0000256" key="1">
    <source>
        <dbReference type="ARBA" id="ARBA00004477"/>
    </source>
</evidence>
<evidence type="ECO:0000256" key="9">
    <source>
        <dbReference type="RuleBase" id="RU365067"/>
    </source>
</evidence>
<evidence type="ECO:0000256" key="7">
    <source>
        <dbReference type="ARBA" id="ARBA00023136"/>
    </source>
</evidence>
<protein>
    <recommendedName>
        <fullName evidence="9">Protein RFT1 homolog</fullName>
    </recommendedName>
</protein>
<feature type="transmembrane region" description="Helical" evidence="9">
    <location>
        <begin position="88"/>
        <end position="108"/>
    </location>
</feature>
<dbReference type="OrthoDB" id="9979195at2759"/>
<evidence type="ECO:0000313" key="11">
    <source>
        <dbReference type="Proteomes" id="UP000663879"/>
    </source>
</evidence>
<feature type="transmembrane region" description="Helical" evidence="9">
    <location>
        <begin position="12"/>
        <end position="36"/>
    </location>
</feature>
<evidence type="ECO:0000256" key="6">
    <source>
        <dbReference type="ARBA" id="ARBA00022989"/>
    </source>
</evidence>
<evidence type="ECO:0000313" key="10">
    <source>
        <dbReference type="EMBL" id="CAF0998669.1"/>
    </source>
</evidence>
<reference evidence="10" key="1">
    <citation type="submission" date="2021-02" db="EMBL/GenBank/DDBJ databases">
        <authorList>
            <person name="Nowell W R."/>
        </authorList>
    </citation>
    <scope>NUCLEOTIDE SEQUENCE</scope>
    <source>
        <strain evidence="10">Ploen Becks lab</strain>
    </source>
</reference>
<keyword evidence="7 9" id="KW-0472">Membrane</keyword>
<proteinExistence type="inferred from homology"/>
<feature type="transmembrane region" description="Helical" evidence="9">
    <location>
        <begin position="42"/>
        <end position="60"/>
    </location>
</feature>
<comment type="subcellular location">
    <subcellularLocation>
        <location evidence="1 9">Endoplasmic reticulum membrane</location>
        <topology evidence="1 9">Multi-pass membrane protein</topology>
    </subcellularLocation>
</comment>
<dbReference type="GO" id="GO:0005789">
    <property type="term" value="C:endoplasmic reticulum membrane"/>
    <property type="evidence" value="ECO:0007669"/>
    <property type="project" value="UniProtKB-SubCell"/>
</dbReference>
<name>A0A814GNP4_9BILA</name>
<keyword evidence="6 9" id="KW-1133">Transmembrane helix</keyword>
<dbReference type="PANTHER" id="PTHR13117:SF5">
    <property type="entry name" value="PROTEIN RFT1 HOMOLOG"/>
    <property type="match status" value="1"/>
</dbReference>
<sequence length="532" mass="61579">MSEKLESFLFKSISYNMILQLSFRILSFVLNAILYRNVHTDLIGACNFRLALLYTTIMFLSREPFRRALPTITTIKQKNQLSKFVNSLWLVLPSGIIISIFFGVLWNFFEKPSELTVKNYDFSIILLCFSCLIELCGEPSYSLSQMFYLAKLKVIIEASCLLIFNLIFIILALNFPQLGALSYSIARFINALLFVTSNFYFLLKNKPKDFDLNLKNLFPNSIFQYDIDYLKLVKAYYAQSLFKQILTEGERYLITFFNLLTYSESGIYDIINNLGSLFARFVFLPIEDASYIYFTNSLKRGIGYKNQTSSKTKTYFEFLLKTLSTIGLIVLIFGQSYSRLLLQIYGGSKLGENDICVNLLKFHCVYIYLLAINGITEGFFNATMSDSQINKHNYRLVLFSILFLLFNFVSVKLFSIYGFLAANCMNMLIRILFSSIYIRDFFEGFQFKNENFSSVSTRYDILKGYFPNLKLSLVFTVALLIGKFSEIYFTQSPIIHLAIGIILFGLTCLSVLQEESQIKDFVYDMLRKLKRT</sequence>
<comment type="function">
    <text evidence="8 9">Intramembrane glycolipid transporter that operates in the biosynthetic pathway of dolichol-linked oligosaccharides, the glycan precursors employed in protein asparagine (N)-glycosylation. The sequential addition of sugars to dolichol pyrophosphate produces dolichol-linked oligosaccharides containing fourteen sugars, including two GlcNAcs, nine mannoses and three glucoses. Once assembled, the oligosaccharide is transferred from the lipid to nascent proteins by oligosaccharyltransferases. The assembly of dolichol-linked oligosaccharides begins on the cytosolic side of the endoplasmic reticulum membrane and finishes in its lumen. RFT1 could mediate the translocation of the cytosolically oriented intermediate DolPP-GlcNAc2Man5, produced by ALG11, into the ER lumen where dolichol-linked oligosaccharides assembly continues. However, the intramembrane lipid transporter activity could not be confirmed in vitro.</text>
</comment>
<feature type="transmembrane region" description="Helical" evidence="9">
    <location>
        <begin position="494"/>
        <end position="512"/>
    </location>
</feature>
<dbReference type="PANTHER" id="PTHR13117">
    <property type="entry name" value="ENDOPLASMIC RETICULUM MULTISPAN TRANSMEMBRANE PROTEIN-RELATED"/>
    <property type="match status" value="1"/>
</dbReference>
<evidence type="ECO:0000256" key="5">
    <source>
        <dbReference type="ARBA" id="ARBA00022824"/>
    </source>
</evidence>
<keyword evidence="5" id="KW-0256">Endoplasmic reticulum</keyword>
<feature type="transmembrane region" description="Helical" evidence="9">
    <location>
        <begin position="465"/>
        <end position="482"/>
    </location>
</feature>
<feature type="transmembrane region" description="Helical" evidence="9">
    <location>
        <begin position="318"/>
        <end position="338"/>
    </location>
</feature>
<comment type="caution">
    <text evidence="10">The sequence shown here is derived from an EMBL/GenBank/DDBJ whole genome shotgun (WGS) entry which is preliminary data.</text>
</comment>
<feature type="transmembrane region" description="Helical" evidence="9">
    <location>
        <begin position="181"/>
        <end position="203"/>
    </location>
</feature>
<dbReference type="Proteomes" id="UP000663879">
    <property type="component" value="Unassembled WGS sequence"/>
</dbReference>
<evidence type="ECO:0000256" key="3">
    <source>
        <dbReference type="ARBA" id="ARBA00010288"/>
    </source>
</evidence>
<dbReference type="GO" id="GO:0006488">
    <property type="term" value="P:dolichol-linked oligosaccharide biosynthetic process"/>
    <property type="evidence" value="ECO:0007669"/>
    <property type="project" value="InterPro"/>
</dbReference>
<comment type="pathway">
    <text evidence="2">Protein modification; protein glycosylation.</text>
</comment>
<keyword evidence="11" id="KW-1185">Reference proteome</keyword>
<dbReference type="GO" id="GO:0034203">
    <property type="term" value="P:glycolipid translocation"/>
    <property type="evidence" value="ECO:0007669"/>
    <property type="project" value="TreeGrafter"/>
</dbReference>
<gene>
    <name evidence="10" type="ORF">OXX778_LOCUS16288</name>
</gene>
<dbReference type="InterPro" id="IPR007594">
    <property type="entry name" value="RFT1"/>
</dbReference>
<feature type="transmembrane region" description="Helical" evidence="9">
    <location>
        <begin position="416"/>
        <end position="438"/>
    </location>
</feature>
<keyword evidence="4 9" id="KW-0812">Transmembrane</keyword>
<comment type="similarity">
    <text evidence="3 9">Belongs to the RFT1 family.</text>
</comment>